<feature type="region of interest" description="Disordered" evidence="1">
    <location>
        <begin position="49"/>
        <end position="72"/>
    </location>
</feature>
<dbReference type="PaxDb" id="4097-A0A1S3ZI85"/>
<dbReference type="AlphaFoldDB" id="A0A1S3ZI85"/>
<reference evidence="2" key="1">
    <citation type="submission" date="2025-08" db="UniProtKB">
        <authorList>
            <consortium name="RefSeq"/>
        </authorList>
    </citation>
    <scope>IDENTIFICATION</scope>
</reference>
<organism evidence="2">
    <name type="scientific">Nicotiana tabacum</name>
    <name type="common">Common tobacco</name>
    <dbReference type="NCBI Taxonomy" id="4097"/>
    <lineage>
        <taxon>Eukaryota</taxon>
        <taxon>Viridiplantae</taxon>
        <taxon>Streptophyta</taxon>
        <taxon>Embryophyta</taxon>
        <taxon>Tracheophyta</taxon>
        <taxon>Spermatophyta</taxon>
        <taxon>Magnoliopsida</taxon>
        <taxon>eudicotyledons</taxon>
        <taxon>Gunneridae</taxon>
        <taxon>Pentapetalae</taxon>
        <taxon>asterids</taxon>
        <taxon>lamiids</taxon>
        <taxon>Solanales</taxon>
        <taxon>Solanaceae</taxon>
        <taxon>Nicotianoideae</taxon>
        <taxon>Nicotianeae</taxon>
        <taxon>Nicotiana</taxon>
    </lineage>
</organism>
<sequence>MAVSGARRNCTPRSLFSERTPQHYYPHQDLAYTPQPYSVMNAQPYVRPQQQDNRNQAPFPRNQPPYQTHYNPRPLQNHFHPHEPPKRPNFTPIGKTYSRLLPKLVQMGLLQPVPQTRQNPASPAYRAEQRKIVMRDEDVPNVTNNPLPAHNNGPVIGMIYEDKEFDPALKAIISIVDEEKKPKAAPK</sequence>
<dbReference type="OrthoDB" id="1301501at2759"/>
<gene>
    <name evidence="2" type="primary">LOC107786960</name>
</gene>
<feature type="region of interest" description="Disordered" evidence="1">
    <location>
        <begin position="1"/>
        <end position="22"/>
    </location>
</feature>
<protein>
    <submittedName>
        <fullName evidence="2">Cell division protein ZipA-like</fullName>
    </submittedName>
</protein>
<evidence type="ECO:0000313" key="2">
    <source>
        <dbReference type="RefSeq" id="XP_016463962.1"/>
    </source>
</evidence>
<evidence type="ECO:0000256" key="1">
    <source>
        <dbReference type="SAM" id="MobiDB-lite"/>
    </source>
</evidence>
<proteinExistence type="predicted"/>
<accession>A0A1S3ZI85</accession>
<name>A0A1S3ZI85_TOBAC</name>
<dbReference type="RefSeq" id="XP_016463962.1">
    <property type="nucleotide sequence ID" value="XM_016608476.1"/>
</dbReference>
<dbReference type="KEGG" id="nta:107786960"/>